<comment type="caution">
    <text evidence="2">The sequence shown here is derived from an EMBL/GenBank/DDBJ whole genome shotgun (WGS) entry which is preliminary data.</text>
</comment>
<reference evidence="2 3" key="1">
    <citation type="submission" date="2019-07" db="EMBL/GenBank/DDBJ databases">
        <title>Whole genome shotgun sequence of Cellulomonas aerilata NBRC 106308.</title>
        <authorList>
            <person name="Hosoyama A."/>
            <person name="Uohara A."/>
            <person name="Ohji S."/>
            <person name="Ichikawa N."/>
        </authorList>
    </citation>
    <scope>NUCLEOTIDE SEQUENCE [LARGE SCALE GENOMIC DNA]</scope>
    <source>
        <strain evidence="2 3">NBRC 106308</strain>
    </source>
</reference>
<evidence type="ECO:0000256" key="1">
    <source>
        <dbReference type="SAM" id="Phobius"/>
    </source>
</evidence>
<evidence type="ECO:0000313" key="2">
    <source>
        <dbReference type="EMBL" id="GEO34812.1"/>
    </source>
</evidence>
<keyword evidence="1" id="KW-1133">Transmembrane helix</keyword>
<evidence type="ECO:0000313" key="3">
    <source>
        <dbReference type="Proteomes" id="UP000321181"/>
    </source>
</evidence>
<accession>A0A512DEC3</accession>
<dbReference type="Pfam" id="PF10739">
    <property type="entry name" value="DUF2550"/>
    <property type="match status" value="1"/>
</dbReference>
<dbReference type="Proteomes" id="UP000321181">
    <property type="component" value="Unassembled WGS sequence"/>
</dbReference>
<proteinExistence type="predicted"/>
<dbReference type="RefSeq" id="WP_246131186.1">
    <property type="nucleotide sequence ID" value="NZ_BAAARM010000004.1"/>
</dbReference>
<name>A0A512DEC3_9CELL</name>
<dbReference type="EMBL" id="BJYY01000015">
    <property type="protein sequence ID" value="GEO34812.1"/>
    <property type="molecule type" value="Genomic_DNA"/>
</dbReference>
<sequence length="140" mass="15054">MSGTVVAAALGAVVAVFVVVVLLGASRLRTLSGRVGSFLCSGRRAQPGAPWNAGIAHYGAGRIDWWRSWSLAPRPARSWRREDIEVVSRAPVAGSTDPDLVLVRCRHRGTDYEVTMSRDALAGLTAWLEAAPPTDFSRVI</sequence>
<protein>
    <recommendedName>
        <fullName evidence="4">DUF2550 domain-containing protein</fullName>
    </recommendedName>
</protein>
<evidence type="ECO:0008006" key="4">
    <source>
        <dbReference type="Google" id="ProtNLM"/>
    </source>
</evidence>
<keyword evidence="3" id="KW-1185">Reference proteome</keyword>
<dbReference type="InterPro" id="IPR019675">
    <property type="entry name" value="DUF2550"/>
</dbReference>
<dbReference type="AlphaFoldDB" id="A0A512DEC3"/>
<gene>
    <name evidence="2" type="ORF">CAE01nite_25370</name>
</gene>
<organism evidence="2 3">
    <name type="scientific">Cellulomonas aerilata</name>
    <dbReference type="NCBI Taxonomy" id="515326"/>
    <lineage>
        <taxon>Bacteria</taxon>
        <taxon>Bacillati</taxon>
        <taxon>Actinomycetota</taxon>
        <taxon>Actinomycetes</taxon>
        <taxon>Micrococcales</taxon>
        <taxon>Cellulomonadaceae</taxon>
        <taxon>Cellulomonas</taxon>
    </lineage>
</organism>
<keyword evidence="1" id="KW-0812">Transmembrane</keyword>
<feature type="transmembrane region" description="Helical" evidence="1">
    <location>
        <begin position="6"/>
        <end position="25"/>
    </location>
</feature>
<keyword evidence="1" id="KW-0472">Membrane</keyword>